<dbReference type="EMBL" id="CM056818">
    <property type="protein sequence ID" value="KAJ8623464.1"/>
    <property type="molecule type" value="Genomic_DNA"/>
</dbReference>
<gene>
    <name evidence="1" type="ORF">MRB53_031993</name>
</gene>
<keyword evidence="2" id="KW-1185">Reference proteome</keyword>
<proteinExistence type="predicted"/>
<protein>
    <submittedName>
        <fullName evidence="1">Uncharacterized protein</fullName>
    </submittedName>
</protein>
<name>A0ACC2KQJ4_PERAE</name>
<evidence type="ECO:0000313" key="2">
    <source>
        <dbReference type="Proteomes" id="UP001234297"/>
    </source>
</evidence>
<reference evidence="1 2" key="1">
    <citation type="journal article" date="2022" name="Hortic Res">
        <title>A haplotype resolved chromosomal level avocado genome allows analysis of novel avocado genes.</title>
        <authorList>
            <person name="Nath O."/>
            <person name="Fletcher S.J."/>
            <person name="Hayward A."/>
            <person name="Shaw L.M."/>
            <person name="Masouleh A.K."/>
            <person name="Furtado A."/>
            <person name="Henry R.J."/>
            <person name="Mitter N."/>
        </authorList>
    </citation>
    <scope>NUCLEOTIDE SEQUENCE [LARGE SCALE GENOMIC DNA]</scope>
    <source>
        <strain evidence="2">cv. Hass</strain>
    </source>
</reference>
<accession>A0ACC2KQJ4</accession>
<comment type="caution">
    <text evidence="1">The sequence shown here is derived from an EMBL/GenBank/DDBJ whole genome shotgun (WGS) entry which is preliminary data.</text>
</comment>
<organism evidence="1 2">
    <name type="scientific">Persea americana</name>
    <name type="common">Avocado</name>
    <dbReference type="NCBI Taxonomy" id="3435"/>
    <lineage>
        <taxon>Eukaryota</taxon>
        <taxon>Viridiplantae</taxon>
        <taxon>Streptophyta</taxon>
        <taxon>Embryophyta</taxon>
        <taxon>Tracheophyta</taxon>
        <taxon>Spermatophyta</taxon>
        <taxon>Magnoliopsida</taxon>
        <taxon>Magnoliidae</taxon>
        <taxon>Laurales</taxon>
        <taxon>Lauraceae</taxon>
        <taxon>Persea</taxon>
    </lineage>
</organism>
<sequence>MKVISNPMSSLPKDPSSSSSFDGSEGEPQNRIGLETNGSNGVRGDHSFVHVDVYELEDLSSPGVNCGFRSQSDLGAVEMMNDDIQLFRYRFQWIQRPLPRF</sequence>
<dbReference type="Proteomes" id="UP001234297">
    <property type="component" value="Chromosome 10"/>
</dbReference>
<evidence type="ECO:0000313" key="1">
    <source>
        <dbReference type="EMBL" id="KAJ8623464.1"/>
    </source>
</evidence>